<dbReference type="Proteomes" id="UP000092460">
    <property type="component" value="Unassembled WGS sequence"/>
</dbReference>
<dbReference type="AlphaFoldDB" id="A0A1B0BNQ0"/>
<dbReference type="EMBL" id="JXJN01017548">
    <property type="status" value="NOT_ANNOTATED_CDS"/>
    <property type="molecule type" value="Genomic_DNA"/>
</dbReference>
<evidence type="ECO:0000313" key="1">
    <source>
        <dbReference type="EnsemblMetazoa" id="GPPI035782-PA"/>
    </source>
</evidence>
<evidence type="ECO:0000313" key="2">
    <source>
        <dbReference type="Proteomes" id="UP000092460"/>
    </source>
</evidence>
<reference evidence="1" key="2">
    <citation type="submission" date="2020-05" db="UniProtKB">
        <authorList>
            <consortium name="EnsemblMetazoa"/>
        </authorList>
    </citation>
    <scope>IDENTIFICATION</scope>
    <source>
        <strain evidence="1">IAEA</strain>
    </source>
</reference>
<name>A0A1B0BNQ0_9MUSC</name>
<dbReference type="EnsemblMetazoa" id="GPPI035782-RA">
    <property type="protein sequence ID" value="GPPI035782-PA"/>
    <property type="gene ID" value="GPPI035782"/>
</dbReference>
<protein>
    <submittedName>
        <fullName evidence="1">Uncharacterized protein</fullName>
    </submittedName>
</protein>
<dbReference type="EMBL" id="JXJN01017549">
    <property type="status" value="NOT_ANNOTATED_CDS"/>
    <property type="molecule type" value="Genomic_DNA"/>
</dbReference>
<dbReference type="VEuPathDB" id="VectorBase:GPPI035782"/>
<sequence length="318" mass="35505">MNGLLFQRCCTSNKVQSNFVDVSEWIQHRWSCAWILVLVVYQIDQRESAHHLRNGRTVHLVAYLRLYLRLSNQHQDYYSTENQHSIADVGSGCDERVVVHHSFLSEVATIHGQKTTSEQIQNDWAFLNACDLKDLGLVTYETTYTTSDGVFRYLVHDRWVVDALVNETNGPVKIVVAFCDVVGVDGNSSVLHCGAVLVVLWVEFVILRYTIYFGDDVDNFAADILGILLAAKVFKESIPSSVRSLFLTLICKLFSGSKKEVSHKQAPSRVSSPPLCAIADAASVTFFVDLAELNTLSKQIAAITFFVSKLIEKAASHA</sequence>
<reference evidence="2" key="1">
    <citation type="submission" date="2015-01" db="EMBL/GenBank/DDBJ databases">
        <authorList>
            <person name="Aksoy S."/>
            <person name="Warren W."/>
            <person name="Wilson R.K."/>
        </authorList>
    </citation>
    <scope>NUCLEOTIDE SEQUENCE [LARGE SCALE GENOMIC DNA]</scope>
    <source>
        <strain evidence="2">IAEA</strain>
    </source>
</reference>
<organism evidence="1 2">
    <name type="scientific">Glossina palpalis gambiensis</name>
    <dbReference type="NCBI Taxonomy" id="67801"/>
    <lineage>
        <taxon>Eukaryota</taxon>
        <taxon>Metazoa</taxon>
        <taxon>Ecdysozoa</taxon>
        <taxon>Arthropoda</taxon>
        <taxon>Hexapoda</taxon>
        <taxon>Insecta</taxon>
        <taxon>Pterygota</taxon>
        <taxon>Neoptera</taxon>
        <taxon>Endopterygota</taxon>
        <taxon>Diptera</taxon>
        <taxon>Brachycera</taxon>
        <taxon>Muscomorpha</taxon>
        <taxon>Hippoboscoidea</taxon>
        <taxon>Glossinidae</taxon>
        <taxon>Glossina</taxon>
    </lineage>
</organism>
<accession>A0A1B0BNQ0</accession>
<proteinExistence type="predicted"/>
<keyword evidence="2" id="KW-1185">Reference proteome</keyword>